<dbReference type="Proteomes" id="UP001596380">
    <property type="component" value="Unassembled WGS sequence"/>
</dbReference>
<evidence type="ECO:0000313" key="1">
    <source>
        <dbReference type="EMBL" id="MFC6883371.1"/>
    </source>
</evidence>
<organism evidence="1 2">
    <name type="scientific">Actinomadura yumaensis</name>
    <dbReference type="NCBI Taxonomy" id="111807"/>
    <lineage>
        <taxon>Bacteria</taxon>
        <taxon>Bacillati</taxon>
        <taxon>Actinomycetota</taxon>
        <taxon>Actinomycetes</taxon>
        <taxon>Streptosporangiales</taxon>
        <taxon>Thermomonosporaceae</taxon>
        <taxon>Actinomadura</taxon>
    </lineage>
</organism>
<protein>
    <recommendedName>
        <fullName evidence="3">Minor tail protein</fullName>
    </recommendedName>
</protein>
<sequence length="367" mass="40255">MPDWLYHCYDRATGDLIDSLPFEGVTFGQKLNAAGEFKGKVPVGRDGVTARRIRDATMPLRTMLCVQRDNALVWGGIVTAPRDRKLGDGTADITATELVGLADGWFMPTLTLKADQVQVARTLVEGRDPWLLLPEYPGDSGTLVQKKWSVWDYTPVSQSLAELNEATGGIEFTQQTSWDFFQRPLLYFVVGTPKLGRRNGDSGLVLEYNADVPEVSNVIGGTLTEGKGMATRTWATSETDEGVGLAAKAERLDLLAMGYPMIERHEAVENAATTAQLQRHADALQQASSAPTLTVQLTVAAGKGFELGDFSAGDDVRVRVTDPWWPAHQDGTPGLDTWMRLVEYEVTPDQGGLERYVVTMADMTGWW</sequence>
<keyword evidence="2" id="KW-1185">Reference proteome</keyword>
<gene>
    <name evidence="1" type="ORF">ACFQKB_26680</name>
</gene>
<name>A0ABW2CRX3_9ACTN</name>
<evidence type="ECO:0000313" key="2">
    <source>
        <dbReference type="Proteomes" id="UP001596380"/>
    </source>
</evidence>
<evidence type="ECO:0008006" key="3">
    <source>
        <dbReference type="Google" id="ProtNLM"/>
    </source>
</evidence>
<reference evidence="2" key="1">
    <citation type="journal article" date="2019" name="Int. J. Syst. Evol. Microbiol.">
        <title>The Global Catalogue of Microorganisms (GCM) 10K type strain sequencing project: providing services to taxonomists for standard genome sequencing and annotation.</title>
        <authorList>
            <consortium name="The Broad Institute Genomics Platform"/>
            <consortium name="The Broad Institute Genome Sequencing Center for Infectious Disease"/>
            <person name="Wu L."/>
            <person name="Ma J."/>
        </authorList>
    </citation>
    <scope>NUCLEOTIDE SEQUENCE [LARGE SCALE GENOMIC DNA]</scope>
    <source>
        <strain evidence="2">JCM 3369</strain>
    </source>
</reference>
<accession>A0ABW2CRX3</accession>
<comment type="caution">
    <text evidence="1">The sequence shown here is derived from an EMBL/GenBank/DDBJ whole genome shotgun (WGS) entry which is preliminary data.</text>
</comment>
<dbReference type="RefSeq" id="WP_378050172.1">
    <property type="nucleotide sequence ID" value="NZ_JBHSXE010000002.1"/>
</dbReference>
<dbReference type="EMBL" id="JBHSXS010000019">
    <property type="protein sequence ID" value="MFC6883371.1"/>
    <property type="molecule type" value="Genomic_DNA"/>
</dbReference>
<proteinExistence type="predicted"/>